<name>A0ABT1TIR9_9GAMM</name>
<sequence>MSFLTDAEKQMLSISRMIFHVVGKSLEEPILLEEIEPPQFTDFFLERVKSALKGNLFEFKLHSPTEATLRSIGENENNFSNSTKALARDFQRLHSGGNTSEGVFFVFELMAGQDNTIYALIKYDNEDVVRYILNQNGTEIVPQLERFRETFVRKAEAMQKIALVRLQDDQGGKVIVKDRSKPTHISDYFQSFLEVRRVNSPEKMSSKLVDAFKNTFKKHRTSLPIEIQRSGVSHIYAVLRQNGQQFDAENYEPLISAIFGAVDENSPIRNTLSKNLKDLGIAEESFEIIPESIQKPPRRRLETVEGTQVIYDEEHAPERIPHEDGVRTKIVIVTTEITTDDIDIGKGS</sequence>
<comment type="caution">
    <text evidence="1">The sequence shown here is derived from an EMBL/GenBank/DDBJ whole genome shotgun (WGS) entry which is preliminary data.</text>
</comment>
<proteinExistence type="predicted"/>
<dbReference type="RefSeq" id="WP_256602784.1">
    <property type="nucleotide sequence ID" value="NZ_JANIBJ010000022.1"/>
</dbReference>
<evidence type="ECO:0000313" key="1">
    <source>
        <dbReference type="EMBL" id="MCQ8104942.1"/>
    </source>
</evidence>
<organism evidence="1 2">
    <name type="scientific">Methylomonas subterranea</name>
    <dbReference type="NCBI Taxonomy" id="2952225"/>
    <lineage>
        <taxon>Bacteria</taxon>
        <taxon>Pseudomonadati</taxon>
        <taxon>Pseudomonadota</taxon>
        <taxon>Gammaproteobacteria</taxon>
        <taxon>Methylococcales</taxon>
        <taxon>Methylococcaceae</taxon>
        <taxon>Methylomonas</taxon>
    </lineage>
</organism>
<dbReference type="Pfam" id="PF04245">
    <property type="entry name" value="NA37"/>
    <property type="match status" value="1"/>
</dbReference>
<reference evidence="1 2" key="1">
    <citation type="submission" date="2022-07" db="EMBL/GenBank/DDBJ databases">
        <title>Methylomonas rivi sp. nov., Methylomonas rosea sp. nov., Methylomonas aureus sp. nov. and Methylomonas subterranea sp. nov., four novel methanotrophs isolated from a freshwater creek and the deep terrestrial subsurface.</title>
        <authorList>
            <person name="Abin C."/>
            <person name="Sankaranarayanan K."/>
            <person name="Garner C."/>
            <person name="Sindelar R."/>
            <person name="Kotary K."/>
            <person name="Garner R."/>
            <person name="Barclay S."/>
            <person name="Lawson P."/>
            <person name="Krumholz L."/>
        </authorList>
    </citation>
    <scope>NUCLEOTIDE SEQUENCE [LARGE SCALE GENOMIC DNA]</scope>
    <source>
        <strain evidence="1 2">SURF-2</strain>
    </source>
</reference>
<protein>
    <submittedName>
        <fullName evidence="1">Nucleoid-associated protein</fullName>
    </submittedName>
</protein>
<evidence type="ECO:0000313" key="2">
    <source>
        <dbReference type="Proteomes" id="UP001524499"/>
    </source>
</evidence>
<dbReference type="EMBL" id="JANIBJ010000022">
    <property type="protein sequence ID" value="MCQ8104942.1"/>
    <property type="molecule type" value="Genomic_DNA"/>
</dbReference>
<dbReference type="Proteomes" id="UP001524499">
    <property type="component" value="Unassembled WGS sequence"/>
</dbReference>
<dbReference type="InterPro" id="IPR007358">
    <property type="entry name" value="Nucleoid_associated_NdpA"/>
</dbReference>
<keyword evidence="2" id="KW-1185">Reference proteome</keyword>
<accession>A0ABT1TIR9</accession>
<gene>
    <name evidence="1" type="ORF">NP590_12575</name>
</gene>